<evidence type="ECO:0008006" key="3">
    <source>
        <dbReference type="Google" id="ProtNLM"/>
    </source>
</evidence>
<dbReference type="AlphaFoldDB" id="A0A139RIY4"/>
<dbReference type="PATRIC" id="fig|1303.87.peg.1594"/>
<organism evidence="1 2">
    <name type="scientific">Streptococcus oralis</name>
    <dbReference type="NCBI Taxonomy" id="1303"/>
    <lineage>
        <taxon>Bacteria</taxon>
        <taxon>Bacillati</taxon>
        <taxon>Bacillota</taxon>
        <taxon>Bacilli</taxon>
        <taxon>Lactobacillales</taxon>
        <taxon>Streptococcaceae</taxon>
        <taxon>Streptococcus</taxon>
    </lineage>
</organism>
<evidence type="ECO:0000313" key="1">
    <source>
        <dbReference type="EMBL" id="KXU14701.1"/>
    </source>
</evidence>
<sequence length="47" mass="5437">MPKQMEFTKIDQKFLSAIADKGNRITRKSLNYKTPYQVVLSCMNCPV</sequence>
<comment type="caution">
    <text evidence="1">The sequence shown here is derived from an EMBL/GenBank/DDBJ whole genome shotgun (WGS) entry which is preliminary data.</text>
</comment>
<dbReference type="EMBL" id="LQZE01000292">
    <property type="protein sequence ID" value="KXU14701.1"/>
    <property type="molecule type" value="Genomic_DNA"/>
</dbReference>
<evidence type="ECO:0000313" key="2">
    <source>
        <dbReference type="Proteomes" id="UP000072989"/>
    </source>
</evidence>
<protein>
    <recommendedName>
        <fullName evidence="3">Mobile element protein</fullName>
    </recommendedName>
</protein>
<accession>A0A139RIY4</accession>
<proteinExistence type="predicted"/>
<reference evidence="1 2" key="1">
    <citation type="submission" date="2016-01" db="EMBL/GenBank/DDBJ databases">
        <title>Highly variable Streptococcus oralis are common among viridans streptococci isolated from primates.</title>
        <authorList>
            <person name="Denapaite D."/>
            <person name="Rieger M."/>
            <person name="Koendgen S."/>
            <person name="Brueckner R."/>
            <person name="Ochigava I."/>
            <person name="Kappeler P."/>
            <person name="Maetz-Rensing K."/>
            <person name="Leendertz F."/>
            <person name="Hakenbeck R."/>
        </authorList>
    </citation>
    <scope>NUCLEOTIDE SEQUENCE [LARGE SCALE GENOMIC DNA]</scope>
    <source>
        <strain evidence="1 2">DD17</strain>
    </source>
</reference>
<gene>
    <name evidence="1" type="ORF">SORDD17_01323</name>
</gene>
<dbReference type="Proteomes" id="UP000072989">
    <property type="component" value="Unassembled WGS sequence"/>
</dbReference>
<name>A0A139RIY4_STROR</name>